<keyword evidence="2" id="KW-0067">ATP-binding</keyword>
<evidence type="ECO:0000313" key="5">
    <source>
        <dbReference type="EMBL" id="UMB67940.1"/>
    </source>
</evidence>
<dbReference type="PROSITE" id="PS50043">
    <property type="entry name" value="HTH_LUXR_2"/>
    <property type="match status" value="1"/>
</dbReference>
<dbReference type="InterPro" id="IPR016032">
    <property type="entry name" value="Sig_transdc_resp-reg_C-effctor"/>
</dbReference>
<feature type="compositionally biased region" description="Basic and acidic residues" evidence="3">
    <location>
        <begin position="818"/>
        <end position="827"/>
    </location>
</feature>
<dbReference type="SUPFAM" id="SSF46894">
    <property type="entry name" value="C-terminal effector domain of the bipartite response regulators"/>
    <property type="match status" value="1"/>
</dbReference>
<protein>
    <submittedName>
        <fullName evidence="5">AAA family ATPase</fullName>
    </submittedName>
</protein>
<keyword evidence="6" id="KW-1185">Reference proteome</keyword>
<accession>A0ABY3VIE9</accession>
<dbReference type="RefSeq" id="WP_240258405.1">
    <property type="nucleotide sequence ID" value="NZ_CP092488.2"/>
</dbReference>
<dbReference type="PANTHER" id="PTHR16305">
    <property type="entry name" value="TESTICULAR SOLUBLE ADENYLYL CYCLASE"/>
    <property type="match status" value="1"/>
</dbReference>
<feature type="region of interest" description="Disordered" evidence="3">
    <location>
        <begin position="798"/>
        <end position="827"/>
    </location>
</feature>
<dbReference type="InterPro" id="IPR011990">
    <property type="entry name" value="TPR-like_helical_dom_sf"/>
</dbReference>
<feature type="domain" description="HTH luxR-type" evidence="4">
    <location>
        <begin position="818"/>
        <end position="883"/>
    </location>
</feature>
<evidence type="ECO:0000256" key="1">
    <source>
        <dbReference type="ARBA" id="ARBA00022741"/>
    </source>
</evidence>
<keyword evidence="1" id="KW-0547">Nucleotide-binding</keyword>
<dbReference type="Gene3D" id="1.10.10.10">
    <property type="entry name" value="Winged helix-like DNA-binding domain superfamily/Winged helix DNA-binding domain"/>
    <property type="match status" value="1"/>
</dbReference>
<dbReference type="Pfam" id="PF00196">
    <property type="entry name" value="GerE"/>
    <property type="match status" value="1"/>
</dbReference>
<dbReference type="Gene3D" id="1.25.40.10">
    <property type="entry name" value="Tetratricopeptide repeat domain"/>
    <property type="match status" value="1"/>
</dbReference>
<proteinExistence type="predicted"/>
<sequence length="885" mass="94850">MSQSPSFGDLRRSRELIVARLLERDVEVRQLVALARRVGRDPGRVVLLRGEAGVGKTAVIGELVAGAGPDVRVLQGWCDPLTTPRPLGPLIDALAGLDRRVADGLTAALDAGDSATVYRRLLEVLRGGPRWLWVIEDVHWADGATLDLLRFLGRRISGLPLLLVMSYRDDEVGPQHPLAAAVGDVATSAAITRIRLEPLSRDAVAELVAGSGLNATDLHRLTSGNPFYVTEILGAAPNQTSRGLPHSVAEAVWGRLARLSGPARHTAYAVAVCGPRAALPLVQTICPHAQDGTEECLRAGVLLADDDVLVFRHELARRATLDQIPAHERRVLHKAAMAALAEPPIDPGLLAALAFHADQAGDDDAAVRYGIAGAQRAAALAANREAAELYALALAHGDAIPADQKVTWIEGHAFARYLYGDADEAESLWRQAVDMRRAMGDPLGEGEDLCLLSHLLWASMARFREARQAAQSSLRLLEGLGPTPQLARSLANMVSLGVLSYDPTCIEYASQAIDVGNAVDERGVVMSGRCLTALWSITQGGPGWEDIETTWHAAMSDKALAEHVGIVGGAIGWTAALHHDLDRAQRYSDELAKFCDADDLGYYEVMPVVTAALVALQRGDWTAAIASAEEAFTRRGLTDVNSTMPRVAMALVRARRGEKQTGPPLHPPADDAEPGDFFFFSPAWAARAEIAWLAGDDEGAVAEATRALAISGPNADPWLTGRLQRWLHLGGVLVPPIPDPLTPYQMEVNGDWRAAAAEWERLRCPYDAAIAQLSGDLDAVQSAAATFRRLGARAATRRAQQRLGELRGPTTPGRASHSKSDPHRLTRRQREVAVLLAAGNSDAAIAAALHLSPKTVGHHVEAILDKLDVANRVQAAHKLNQPAVD</sequence>
<dbReference type="SUPFAM" id="SSF48452">
    <property type="entry name" value="TPR-like"/>
    <property type="match status" value="1"/>
</dbReference>
<dbReference type="SUPFAM" id="SSF52540">
    <property type="entry name" value="P-loop containing nucleoside triphosphate hydrolases"/>
    <property type="match status" value="1"/>
</dbReference>
<organism evidence="5 6">
    <name type="scientific">Mycobacterium paraterrae</name>
    <dbReference type="NCBI Taxonomy" id="577492"/>
    <lineage>
        <taxon>Bacteria</taxon>
        <taxon>Bacillati</taxon>
        <taxon>Actinomycetota</taxon>
        <taxon>Actinomycetes</taxon>
        <taxon>Mycobacteriales</taxon>
        <taxon>Mycobacteriaceae</taxon>
        <taxon>Mycobacterium</taxon>
    </lineage>
</organism>
<evidence type="ECO:0000256" key="2">
    <source>
        <dbReference type="ARBA" id="ARBA00022840"/>
    </source>
</evidence>
<dbReference type="InterPro" id="IPR041664">
    <property type="entry name" value="AAA_16"/>
</dbReference>
<dbReference type="InterPro" id="IPR027417">
    <property type="entry name" value="P-loop_NTPase"/>
</dbReference>
<dbReference type="Pfam" id="PF13191">
    <property type="entry name" value="AAA_16"/>
    <property type="match status" value="1"/>
</dbReference>
<dbReference type="CDD" id="cd06170">
    <property type="entry name" value="LuxR_C_like"/>
    <property type="match status" value="1"/>
</dbReference>
<dbReference type="InterPro" id="IPR000792">
    <property type="entry name" value="Tscrpt_reg_LuxR_C"/>
</dbReference>
<dbReference type="SMART" id="SM00421">
    <property type="entry name" value="HTH_LUXR"/>
    <property type="match status" value="1"/>
</dbReference>
<dbReference type="PRINTS" id="PR00038">
    <property type="entry name" value="HTHLUXR"/>
</dbReference>
<evidence type="ECO:0000259" key="4">
    <source>
        <dbReference type="PROSITE" id="PS50043"/>
    </source>
</evidence>
<name>A0ABY3VIE9_9MYCO</name>
<dbReference type="Proteomes" id="UP001055336">
    <property type="component" value="Chromosome"/>
</dbReference>
<dbReference type="InterPro" id="IPR036388">
    <property type="entry name" value="WH-like_DNA-bd_sf"/>
</dbReference>
<dbReference type="EMBL" id="CP092488">
    <property type="protein sequence ID" value="UMB67940.1"/>
    <property type="molecule type" value="Genomic_DNA"/>
</dbReference>
<evidence type="ECO:0000256" key="3">
    <source>
        <dbReference type="SAM" id="MobiDB-lite"/>
    </source>
</evidence>
<reference evidence="5" key="1">
    <citation type="submission" date="2022-08" db="EMBL/GenBank/DDBJ databases">
        <title>Whole genome sequencing of non-tuberculosis mycobacteria type-strains.</title>
        <authorList>
            <person name="Igarashi Y."/>
            <person name="Osugi A."/>
            <person name="Mitarai S."/>
        </authorList>
    </citation>
    <scope>NUCLEOTIDE SEQUENCE</scope>
    <source>
        <strain evidence="5">DSM 45127</strain>
    </source>
</reference>
<evidence type="ECO:0000313" key="6">
    <source>
        <dbReference type="Proteomes" id="UP001055336"/>
    </source>
</evidence>
<gene>
    <name evidence="5" type="ORF">MKK62_15800</name>
</gene>
<dbReference type="PANTHER" id="PTHR16305:SF35">
    <property type="entry name" value="TRANSCRIPTIONAL ACTIVATOR DOMAIN"/>
    <property type="match status" value="1"/>
</dbReference>